<evidence type="ECO:0000313" key="4">
    <source>
        <dbReference type="EMBL" id="SDE26073.1"/>
    </source>
</evidence>
<organism evidence="4 5">
    <name type="scientific">Kordiimonas lacus</name>
    <dbReference type="NCBI Taxonomy" id="637679"/>
    <lineage>
        <taxon>Bacteria</taxon>
        <taxon>Pseudomonadati</taxon>
        <taxon>Pseudomonadota</taxon>
        <taxon>Alphaproteobacteria</taxon>
        <taxon>Kordiimonadales</taxon>
        <taxon>Kordiimonadaceae</taxon>
        <taxon>Kordiimonas</taxon>
    </lineage>
</organism>
<dbReference type="Proteomes" id="UP000183685">
    <property type="component" value="Unassembled WGS sequence"/>
</dbReference>
<evidence type="ECO:0000259" key="3">
    <source>
        <dbReference type="Pfam" id="PF00501"/>
    </source>
</evidence>
<dbReference type="InterPro" id="IPR020845">
    <property type="entry name" value="AMP-binding_CS"/>
</dbReference>
<keyword evidence="5" id="KW-1185">Reference proteome</keyword>
<dbReference type="PANTHER" id="PTHR43272:SF33">
    <property type="entry name" value="AMP-BINDING DOMAIN-CONTAINING PROTEIN-RELATED"/>
    <property type="match status" value="1"/>
</dbReference>
<feature type="domain" description="AMP-dependent synthetase/ligase" evidence="3">
    <location>
        <begin position="21"/>
        <end position="392"/>
    </location>
</feature>
<dbReference type="STRING" id="637679.GCA_001550055_03669"/>
<dbReference type="EMBL" id="FNAK01000005">
    <property type="protein sequence ID" value="SDE26073.1"/>
    <property type="molecule type" value="Genomic_DNA"/>
</dbReference>
<sequence length="560" mass="60929">MWEGNSVETKRKTVMEDLAFWAGKKPDTPFLVDLKDGRETPFTWRETAQTVDRAARAIHAHFGERDHKAAILSKNRAHWILADLAILKSGSVAVPVFTTMRPETFHYVLDFADVELLFLGESANWAEVKAHVPEGITIVTLPGIDATEGDITWDDFLKQGDGQPAPTGHAVEDIATLIFTSGTTGKPKGVMHSLGSIGRATKTLVEQTESGPGWHFISYLPLAHLAERLIIELHALSVGGTIFFNESLETFGLDLRIARPNYFFGVPRIWDKLSSAVIAGTDGGADALKAALTGPHASMAAAAVRDKLGLASVEKLVSTTAPVPPHIKEWFDLFGLPLMDGYGQTEILPLATTPAGSNKPHTVGKPAPGVEVRITEEGELIARGPGCSLGYYKMPEKTAETFRDGWVHTGDRAELDEDGFVILKGRVKETFKTAKGKYVAPMPIEAKFLESDYLDQACLVGHGLPQTVILLVVAETATHVPAPEIEAHVRERVAEINATLERHAQVGAVLMAPEPWTIENGILTHTMKVRRDRVLERFGPEIDKAAQSMGNGAVLTVEFL</sequence>
<dbReference type="GO" id="GO:0005524">
    <property type="term" value="F:ATP binding"/>
    <property type="evidence" value="ECO:0007669"/>
    <property type="project" value="UniProtKB-KW"/>
</dbReference>
<dbReference type="GO" id="GO:0016020">
    <property type="term" value="C:membrane"/>
    <property type="evidence" value="ECO:0007669"/>
    <property type="project" value="TreeGrafter"/>
</dbReference>
<dbReference type="InterPro" id="IPR000873">
    <property type="entry name" value="AMP-dep_synth/lig_dom"/>
</dbReference>
<keyword evidence="2" id="KW-0067">ATP-binding</keyword>
<dbReference type="PROSITE" id="PS00455">
    <property type="entry name" value="AMP_BINDING"/>
    <property type="match status" value="1"/>
</dbReference>
<gene>
    <name evidence="4" type="ORF">SAMN04488071_2504</name>
</gene>
<dbReference type="PANTHER" id="PTHR43272">
    <property type="entry name" value="LONG-CHAIN-FATTY-ACID--COA LIGASE"/>
    <property type="match status" value="1"/>
</dbReference>
<dbReference type="GO" id="GO:0004467">
    <property type="term" value="F:long-chain fatty acid-CoA ligase activity"/>
    <property type="evidence" value="ECO:0007669"/>
    <property type="project" value="TreeGrafter"/>
</dbReference>
<accession>A0A1G7BGF4</accession>
<dbReference type="RefSeq" id="WP_068307668.1">
    <property type="nucleotide sequence ID" value="NZ_FNAK01000005.1"/>
</dbReference>
<reference evidence="4 5" key="1">
    <citation type="submission" date="2016-10" db="EMBL/GenBank/DDBJ databases">
        <authorList>
            <person name="de Groot N.N."/>
        </authorList>
    </citation>
    <scope>NUCLEOTIDE SEQUENCE [LARGE SCALE GENOMIC DNA]</scope>
    <source>
        <strain evidence="4 5">CGMCC 1.9109</strain>
    </source>
</reference>
<evidence type="ECO:0000313" key="5">
    <source>
        <dbReference type="Proteomes" id="UP000183685"/>
    </source>
</evidence>
<protein>
    <submittedName>
        <fullName evidence="4">Long-chain acyl-CoA synthetase (AMP-forming)</fullName>
    </submittedName>
</protein>
<dbReference type="Gene3D" id="3.40.50.12780">
    <property type="entry name" value="N-terminal domain of ligase-like"/>
    <property type="match status" value="1"/>
</dbReference>
<dbReference type="Pfam" id="PF23562">
    <property type="entry name" value="AMP-binding_C_3"/>
    <property type="match status" value="1"/>
</dbReference>
<proteinExistence type="predicted"/>
<keyword evidence="1" id="KW-0547">Nucleotide-binding</keyword>
<evidence type="ECO:0000256" key="2">
    <source>
        <dbReference type="ARBA" id="ARBA00022840"/>
    </source>
</evidence>
<dbReference type="OrthoDB" id="6187882at2"/>
<dbReference type="InterPro" id="IPR042099">
    <property type="entry name" value="ANL_N_sf"/>
</dbReference>
<dbReference type="Pfam" id="PF00501">
    <property type="entry name" value="AMP-binding"/>
    <property type="match status" value="1"/>
</dbReference>
<evidence type="ECO:0000256" key="1">
    <source>
        <dbReference type="ARBA" id="ARBA00022741"/>
    </source>
</evidence>
<name>A0A1G7BGF4_9PROT</name>
<dbReference type="AlphaFoldDB" id="A0A1G7BGF4"/>
<dbReference type="SUPFAM" id="SSF56801">
    <property type="entry name" value="Acetyl-CoA synthetase-like"/>
    <property type="match status" value="1"/>
</dbReference>